<evidence type="ECO:0000256" key="1">
    <source>
        <dbReference type="SAM" id="Phobius"/>
    </source>
</evidence>
<feature type="transmembrane region" description="Helical" evidence="1">
    <location>
        <begin position="76"/>
        <end position="98"/>
    </location>
</feature>
<gene>
    <name evidence="2" type="ORF">PVAP13_5NG371200</name>
</gene>
<accession>A0A8T0RVM9</accession>
<name>A0A8T0RVM9_PANVG</name>
<keyword evidence="3" id="KW-1185">Reference proteome</keyword>
<proteinExistence type="predicted"/>
<reference evidence="2" key="1">
    <citation type="submission" date="2020-05" db="EMBL/GenBank/DDBJ databases">
        <title>WGS assembly of Panicum virgatum.</title>
        <authorList>
            <person name="Lovell J.T."/>
            <person name="Jenkins J."/>
            <person name="Shu S."/>
            <person name="Juenger T.E."/>
            <person name="Schmutz J."/>
        </authorList>
    </citation>
    <scope>NUCLEOTIDE SEQUENCE</scope>
    <source>
        <strain evidence="2">AP13</strain>
    </source>
</reference>
<dbReference type="AlphaFoldDB" id="A0A8T0RVM9"/>
<evidence type="ECO:0000313" key="3">
    <source>
        <dbReference type="Proteomes" id="UP000823388"/>
    </source>
</evidence>
<evidence type="ECO:0000313" key="2">
    <source>
        <dbReference type="EMBL" id="KAG2589564.1"/>
    </source>
</evidence>
<comment type="caution">
    <text evidence="2">The sequence shown here is derived from an EMBL/GenBank/DDBJ whole genome shotgun (WGS) entry which is preliminary data.</text>
</comment>
<keyword evidence="1" id="KW-1133">Transmembrane helix</keyword>
<keyword evidence="1" id="KW-0812">Transmembrane</keyword>
<dbReference type="Proteomes" id="UP000823388">
    <property type="component" value="Chromosome 5N"/>
</dbReference>
<feature type="transmembrane region" description="Helical" evidence="1">
    <location>
        <begin position="37"/>
        <end position="56"/>
    </location>
</feature>
<organism evidence="2 3">
    <name type="scientific">Panicum virgatum</name>
    <name type="common">Blackwell switchgrass</name>
    <dbReference type="NCBI Taxonomy" id="38727"/>
    <lineage>
        <taxon>Eukaryota</taxon>
        <taxon>Viridiplantae</taxon>
        <taxon>Streptophyta</taxon>
        <taxon>Embryophyta</taxon>
        <taxon>Tracheophyta</taxon>
        <taxon>Spermatophyta</taxon>
        <taxon>Magnoliopsida</taxon>
        <taxon>Liliopsida</taxon>
        <taxon>Poales</taxon>
        <taxon>Poaceae</taxon>
        <taxon>PACMAD clade</taxon>
        <taxon>Panicoideae</taxon>
        <taxon>Panicodae</taxon>
        <taxon>Paniceae</taxon>
        <taxon>Panicinae</taxon>
        <taxon>Panicum</taxon>
        <taxon>Panicum sect. Hiantes</taxon>
    </lineage>
</organism>
<dbReference type="EMBL" id="CM029046">
    <property type="protein sequence ID" value="KAG2589564.1"/>
    <property type="molecule type" value="Genomic_DNA"/>
</dbReference>
<protein>
    <submittedName>
        <fullName evidence="2">Uncharacterized protein</fullName>
    </submittedName>
</protein>
<sequence length="100" mass="11531">MVMLHRAGGWGIESLDVAIMWWFFWLPYSESLLLDAHVLHLVCKIYMGIGLGRLFWYRHRVDASLTARSRRMHPSLHGSTAFLSIHLALAVAQSPWLLED</sequence>
<keyword evidence="1" id="KW-0472">Membrane</keyword>
<feature type="transmembrane region" description="Helical" evidence="1">
    <location>
        <begin position="7"/>
        <end position="25"/>
    </location>
</feature>